<evidence type="ECO:0000256" key="5">
    <source>
        <dbReference type="ARBA" id="ARBA00022832"/>
    </source>
</evidence>
<dbReference type="Pfam" id="PF00725">
    <property type="entry name" value="3HCDH"/>
    <property type="match status" value="1"/>
</dbReference>
<evidence type="ECO:0000256" key="8">
    <source>
        <dbReference type="ARBA" id="ARBA00023027"/>
    </source>
</evidence>
<comment type="pathway">
    <text evidence="1">Lipid metabolism; fatty acid beta-oxidation.</text>
</comment>
<comment type="similarity">
    <text evidence="3">In the N-terminal section; belongs to the enoyl-CoA hydratase/isomerase family.</text>
</comment>
<comment type="catalytic activity">
    <reaction evidence="12">
        <text>a (3S)-3-hydroxyacyl-CoA + NAD(+) = a 3-oxoacyl-CoA + NADH + H(+)</text>
        <dbReference type="Rhea" id="RHEA:22432"/>
        <dbReference type="ChEBI" id="CHEBI:15378"/>
        <dbReference type="ChEBI" id="CHEBI:57318"/>
        <dbReference type="ChEBI" id="CHEBI:57540"/>
        <dbReference type="ChEBI" id="CHEBI:57945"/>
        <dbReference type="ChEBI" id="CHEBI:90726"/>
        <dbReference type="EC" id="1.1.1.35"/>
    </reaction>
</comment>
<dbReference type="InterPro" id="IPR008927">
    <property type="entry name" value="6-PGluconate_DH-like_C_sf"/>
</dbReference>
<keyword evidence="9" id="KW-0443">Lipid metabolism</keyword>
<keyword evidence="8" id="KW-0520">NAD</keyword>
<evidence type="ECO:0000259" key="14">
    <source>
        <dbReference type="Pfam" id="PF02737"/>
    </source>
</evidence>
<dbReference type="GO" id="GO:0006635">
    <property type="term" value="P:fatty acid beta-oxidation"/>
    <property type="evidence" value="ECO:0007669"/>
    <property type="project" value="UniProtKB-UniPathway"/>
</dbReference>
<evidence type="ECO:0000256" key="7">
    <source>
        <dbReference type="ARBA" id="ARBA00023002"/>
    </source>
</evidence>
<dbReference type="SUPFAM" id="SSF52096">
    <property type="entry name" value="ClpP/crotonase"/>
    <property type="match status" value="1"/>
</dbReference>
<sequence length="716" mass="76401">MYQGKSIRMIPLADGFAELSFDRQGDAINKLDSLTMTEFGEAIRLIAGAKDLRGLLITSAKDAFIVGADITEFSALFQRDAAAIAAVVSARTRMLSTLEDLHIPTVVVINGAALGGGLEIALCGSLRIMSSQAQIGLPEVKLGLFPGYGGTVRLPRITGPATALEWITTGKTVSATAALDAGAVDEVAEPADLRARALALLAVAAKGEIDWAVRQHVKRGPVTISANELDALIEQHQAKARALRAKHQPAAAMALDLMRAAIHEPRDSALQLESEAFGNVAKTQAASSLVQIFLNEQTVKKIGKTRTKGSRPLQGGAVLGAGIMGGGIAYTSALSGVPVLMKDIAQSQLDLGMGEARKQLAKQVKSGRKTEAAAATVLNGIHPTLEYNGFHNVDIVIEAVVENLQVKHKVLCELEQASSPGTIIASNTSSLRIDHIAAALQRPGEFVGMHFFNPVPVMPLVEVIQGSYTTPEAVATAVNYCIKMGKTPIVVKDCPGFLVNRVLTAYIRGFLQLVIDGADFRQVDRVMEAFGWPMGPAYLEDVVGLDTGSHVCDVISAGYSERMPPIANDALRLLAINKRHGQKNGVGFYRYESDPNGKPRRSDCEDTHTLLAALQPNGKREFTDDEIVDRMMVPLVLEAIRALEEGVVGCPAELDMALILGIGFPAYLGGALKYADWLGAQELVSRADALTGLGPLYEPTDTLRKMSLSGQSFYKP</sequence>
<name>A0A845FXF9_9BURK</name>
<dbReference type="FunFam" id="3.40.50.720:FF:000009">
    <property type="entry name" value="Fatty oxidation complex, alpha subunit"/>
    <property type="match status" value="1"/>
</dbReference>
<keyword evidence="10" id="KW-0456">Lyase</keyword>
<evidence type="ECO:0000256" key="12">
    <source>
        <dbReference type="ARBA" id="ARBA00049556"/>
    </source>
</evidence>
<dbReference type="EC" id="4.2.1.17" evidence="4"/>
<evidence type="ECO:0000256" key="9">
    <source>
        <dbReference type="ARBA" id="ARBA00023098"/>
    </source>
</evidence>
<comment type="caution">
    <text evidence="15">The sequence shown here is derived from an EMBL/GenBank/DDBJ whole genome shotgun (WGS) entry which is preliminary data.</text>
</comment>
<dbReference type="EMBL" id="WWCW01000012">
    <property type="protein sequence ID" value="MYM86764.1"/>
    <property type="molecule type" value="Genomic_DNA"/>
</dbReference>
<evidence type="ECO:0000313" key="16">
    <source>
        <dbReference type="Proteomes" id="UP000470302"/>
    </source>
</evidence>
<dbReference type="SUPFAM" id="SSF51735">
    <property type="entry name" value="NAD(P)-binding Rossmann-fold domains"/>
    <property type="match status" value="1"/>
</dbReference>
<dbReference type="PANTHER" id="PTHR43612">
    <property type="entry name" value="TRIFUNCTIONAL ENZYME SUBUNIT ALPHA"/>
    <property type="match status" value="1"/>
</dbReference>
<evidence type="ECO:0000256" key="10">
    <source>
        <dbReference type="ARBA" id="ARBA00023239"/>
    </source>
</evidence>
<accession>A0A845FXF9</accession>
<evidence type="ECO:0000313" key="15">
    <source>
        <dbReference type="EMBL" id="MYM86764.1"/>
    </source>
</evidence>
<feature type="domain" description="3-hydroxyacyl-CoA dehydrogenase NAD binding" evidence="14">
    <location>
        <begin position="317"/>
        <end position="494"/>
    </location>
</feature>
<dbReference type="InterPro" id="IPR001753">
    <property type="entry name" value="Enoyl-CoA_hydra/iso"/>
</dbReference>
<dbReference type="Pfam" id="PF02737">
    <property type="entry name" value="3HCDH_N"/>
    <property type="match status" value="1"/>
</dbReference>
<evidence type="ECO:0000256" key="6">
    <source>
        <dbReference type="ARBA" id="ARBA00022963"/>
    </source>
</evidence>
<dbReference type="Gene3D" id="1.10.1040.50">
    <property type="match status" value="1"/>
</dbReference>
<proteinExistence type="inferred from homology"/>
<dbReference type="PANTHER" id="PTHR43612:SF3">
    <property type="entry name" value="TRIFUNCTIONAL ENZYME SUBUNIT ALPHA, MITOCHONDRIAL"/>
    <property type="match status" value="1"/>
</dbReference>
<evidence type="ECO:0000256" key="2">
    <source>
        <dbReference type="ARBA" id="ARBA00007005"/>
    </source>
</evidence>
<dbReference type="AlphaFoldDB" id="A0A845FXF9"/>
<evidence type="ECO:0000256" key="4">
    <source>
        <dbReference type="ARBA" id="ARBA00012076"/>
    </source>
</evidence>
<dbReference type="CDD" id="cd06558">
    <property type="entry name" value="crotonase-like"/>
    <property type="match status" value="1"/>
</dbReference>
<evidence type="ECO:0000256" key="1">
    <source>
        <dbReference type="ARBA" id="ARBA00005005"/>
    </source>
</evidence>
<dbReference type="InterPro" id="IPR006108">
    <property type="entry name" value="3HC_DH_C"/>
</dbReference>
<keyword evidence="5" id="KW-0276">Fatty acid metabolism</keyword>
<protein>
    <recommendedName>
        <fullName evidence="4">enoyl-CoA hydratase</fullName>
        <ecNumber evidence="4">4.2.1.17</ecNumber>
    </recommendedName>
</protein>
<dbReference type="InterPro" id="IPR050136">
    <property type="entry name" value="FA_oxidation_alpha_subunit"/>
</dbReference>
<gene>
    <name evidence="15" type="primary">fadB</name>
    <name evidence="15" type="ORF">GTP91_06150</name>
</gene>
<dbReference type="RefSeq" id="WP_161095969.1">
    <property type="nucleotide sequence ID" value="NZ_WWCW01000012.1"/>
</dbReference>
<evidence type="ECO:0000256" key="3">
    <source>
        <dbReference type="ARBA" id="ARBA00008750"/>
    </source>
</evidence>
<dbReference type="Pfam" id="PF00378">
    <property type="entry name" value="ECH_1"/>
    <property type="match status" value="1"/>
</dbReference>
<dbReference type="InterPro" id="IPR006180">
    <property type="entry name" value="3-OHacyl-CoA_DH_CS"/>
</dbReference>
<dbReference type="SUPFAM" id="SSF48179">
    <property type="entry name" value="6-phosphogluconate dehydrogenase C-terminal domain-like"/>
    <property type="match status" value="2"/>
</dbReference>
<reference evidence="15 16" key="1">
    <citation type="submission" date="2020-01" db="EMBL/GenBank/DDBJ databases">
        <title>Novel species isolated from a subtropical stream in China.</title>
        <authorList>
            <person name="Lu H."/>
        </authorList>
    </citation>
    <scope>NUCLEOTIDE SEQUENCE [LARGE SCALE GENOMIC DNA]</scope>
    <source>
        <strain evidence="15 16">FT82W</strain>
    </source>
</reference>
<dbReference type="InterPro" id="IPR006176">
    <property type="entry name" value="3-OHacyl-CoA_DH_NAD-bd"/>
</dbReference>
<keyword evidence="6" id="KW-0442">Lipid degradation</keyword>
<dbReference type="GO" id="GO:0070403">
    <property type="term" value="F:NAD+ binding"/>
    <property type="evidence" value="ECO:0007669"/>
    <property type="project" value="InterPro"/>
</dbReference>
<dbReference type="GO" id="GO:0004300">
    <property type="term" value="F:enoyl-CoA hydratase activity"/>
    <property type="evidence" value="ECO:0007669"/>
    <property type="project" value="UniProtKB-EC"/>
</dbReference>
<comment type="similarity">
    <text evidence="2">In the central section; belongs to the 3-hydroxyacyl-CoA dehydrogenase family.</text>
</comment>
<organism evidence="15 16">
    <name type="scientific">Duganella vulcania</name>
    <dbReference type="NCBI Taxonomy" id="2692166"/>
    <lineage>
        <taxon>Bacteria</taxon>
        <taxon>Pseudomonadati</taxon>
        <taxon>Pseudomonadota</taxon>
        <taxon>Betaproteobacteria</taxon>
        <taxon>Burkholderiales</taxon>
        <taxon>Oxalobacteraceae</taxon>
        <taxon>Telluria group</taxon>
        <taxon>Duganella</taxon>
    </lineage>
</organism>
<evidence type="ECO:0000259" key="13">
    <source>
        <dbReference type="Pfam" id="PF00725"/>
    </source>
</evidence>
<evidence type="ECO:0000256" key="11">
    <source>
        <dbReference type="ARBA" id="ARBA00023268"/>
    </source>
</evidence>
<dbReference type="UniPathway" id="UPA00659"/>
<dbReference type="InterPro" id="IPR036291">
    <property type="entry name" value="NAD(P)-bd_dom_sf"/>
</dbReference>
<keyword evidence="11" id="KW-0511">Multifunctional enzyme</keyword>
<dbReference type="PROSITE" id="PS00067">
    <property type="entry name" value="3HCDH"/>
    <property type="match status" value="1"/>
</dbReference>
<feature type="domain" description="3-hydroxyacyl-CoA dehydrogenase C-terminal" evidence="13">
    <location>
        <begin position="496"/>
        <end position="591"/>
    </location>
</feature>
<dbReference type="Proteomes" id="UP000470302">
    <property type="component" value="Unassembled WGS sequence"/>
</dbReference>
<keyword evidence="7" id="KW-0560">Oxidoreductase</keyword>
<dbReference type="GO" id="GO:0016509">
    <property type="term" value="F:long-chain (3S)-3-hydroxyacyl-CoA dehydrogenase (NAD+) activity"/>
    <property type="evidence" value="ECO:0007669"/>
    <property type="project" value="TreeGrafter"/>
</dbReference>
<dbReference type="InterPro" id="IPR029045">
    <property type="entry name" value="ClpP/crotonase-like_dom_sf"/>
</dbReference>
<dbReference type="Gene3D" id="3.40.50.720">
    <property type="entry name" value="NAD(P)-binding Rossmann-like Domain"/>
    <property type="match status" value="1"/>
</dbReference>
<dbReference type="NCBIfam" id="NF008727">
    <property type="entry name" value="PRK11730.1"/>
    <property type="match status" value="1"/>
</dbReference>
<dbReference type="Gene3D" id="3.90.226.10">
    <property type="entry name" value="2-enoyl-CoA Hydratase, Chain A, domain 1"/>
    <property type="match status" value="1"/>
</dbReference>